<dbReference type="RefSeq" id="WP_012062987.1">
    <property type="nucleotide sequence ID" value="NC_009633.1"/>
</dbReference>
<dbReference type="Proteomes" id="UP000001572">
    <property type="component" value="Chromosome"/>
</dbReference>
<protein>
    <submittedName>
        <fullName evidence="3">Ketoreductase</fullName>
    </submittedName>
</protein>
<evidence type="ECO:0000256" key="1">
    <source>
        <dbReference type="ARBA" id="ARBA00006484"/>
    </source>
</evidence>
<evidence type="ECO:0000256" key="2">
    <source>
        <dbReference type="ARBA" id="ARBA00023002"/>
    </source>
</evidence>
<accession>A6TP34</accession>
<dbReference type="eggNOG" id="COG4221">
    <property type="taxonomic scope" value="Bacteria"/>
</dbReference>
<dbReference type="EMBL" id="CP000724">
    <property type="protein sequence ID" value="ABR47952.1"/>
    <property type="molecule type" value="Genomic_DNA"/>
</dbReference>
<evidence type="ECO:0000313" key="4">
    <source>
        <dbReference type="Proteomes" id="UP000001572"/>
    </source>
</evidence>
<keyword evidence="2" id="KW-0560">Oxidoreductase</keyword>
<dbReference type="STRING" id="293826.Amet_1780"/>
<dbReference type="GO" id="GO:0016491">
    <property type="term" value="F:oxidoreductase activity"/>
    <property type="evidence" value="ECO:0007669"/>
    <property type="project" value="UniProtKB-KW"/>
</dbReference>
<name>A6TP34_ALKMQ</name>
<dbReference type="Gene3D" id="3.40.50.720">
    <property type="entry name" value="NAD(P)-binding Rossmann-like Domain"/>
    <property type="match status" value="1"/>
</dbReference>
<reference evidence="4" key="1">
    <citation type="journal article" date="2016" name="Genome Announc.">
        <title>Complete genome sequence of Alkaliphilus metalliredigens strain QYMF, an alkaliphilic and metal-reducing bacterium isolated from borax-contaminated leachate ponds.</title>
        <authorList>
            <person name="Hwang C."/>
            <person name="Copeland A."/>
            <person name="Lucas S."/>
            <person name="Lapidus A."/>
            <person name="Barry K."/>
            <person name="Detter J.C."/>
            <person name="Glavina Del Rio T."/>
            <person name="Hammon N."/>
            <person name="Israni S."/>
            <person name="Dalin E."/>
            <person name="Tice H."/>
            <person name="Pitluck S."/>
            <person name="Chertkov O."/>
            <person name="Brettin T."/>
            <person name="Bruce D."/>
            <person name="Han C."/>
            <person name="Schmutz J."/>
            <person name="Larimer F."/>
            <person name="Land M.L."/>
            <person name="Hauser L."/>
            <person name="Kyrpides N."/>
            <person name="Mikhailova N."/>
            <person name="Ye Q."/>
            <person name="Zhou J."/>
            <person name="Richardson P."/>
            <person name="Fields M.W."/>
        </authorList>
    </citation>
    <scope>NUCLEOTIDE SEQUENCE [LARGE SCALE GENOMIC DNA]</scope>
    <source>
        <strain evidence="4">QYMF</strain>
    </source>
</reference>
<organism evidence="3 4">
    <name type="scientific">Alkaliphilus metalliredigens (strain QYMF)</name>
    <dbReference type="NCBI Taxonomy" id="293826"/>
    <lineage>
        <taxon>Bacteria</taxon>
        <taxon>Bacillati</taxon>
        <taxon>Bacillota</taxon>
        <taxon>Clostridia</taxon>
        <taxon>Peptostreptococcales</taxon>
        <taxon>Natronincolaceae</taxon>
        <taxon>Alkaliphilus</taxon>
    </lineage>
</organism>
<comment type="similarity">
    <text evidence="1">Belongs to the short-chain dehydrogenases/reductases (SDR) family.</text>
</comment>
<dbReference type="PANTHER" id="PTHR42901:SF1">
    <property type="entry name" value="ALCOHOL DEHYDROGENASE"/>
    <property type="match status" value="1"/>
</dbReference>
<proteinExistence type="inferred from homology"/>
<dbReference type="InterPro" id="IPR036291">
    <property type="entry name" value="NAD(P)-bd_dom_sf"/>
</dbReference>
<keyword evidence="4" id="KW-1185">Reference proteome</keyword>
<evidence type="ECO:0000313" key="3">
    <source>
        <dbReference type="EMBL" id="ABR47952.1"/>
    </source>
</evidence>
<dbReference type="HOGENOM" id="CLU_2646488_0_0_9"/>
<sequence length="76" mass="8300">MKKKVILITGASSGIGKETALSLARKGHTVIIHGRDAAKTQSVFDEILKKTNNKNLEMLIADLSLMSEVKKFAEKC</sequence>
<dbReference type="PANTHER" id="PTHR42901">
    <property type="entry name" value="ALCOHOL DEHYDROGENASE"/>
    <property type="match status" value="1"/>
</dbReference>
<dbReference type="KEGG" id="amt:Amet_1780"/>
<dbReference type="OrthoDB" id="9809821at2"/>
<dbReference type="InterPro" id="IPR002347">
    <property type="entry name" value="SDR_fam"/>
</dbReference>
<gene>
    <name evidence="3" type="ordered locus">Amet_1780</name>
</gene>
<dbReference type="SUPFAM" id="SSF51735">
    <property type="entry name" value="NAD(P)-binding Rossmann-fold domains"/>
    <property type="match status" value="1"/>
</dbReference>
<dbReference type="AlphaFoldDB" id="A6TP34"/>
<dbReference type="Pfam" id="PF00106">
    <property type="entry name" value="adh_short"/>
    <property type="match status" value="1"/>
</dbReference>